<dbReference type="NCBIfam" id="NF001211">
    <property type="entry name" value="PRK00179.1"/>
    <property type="match status" value="1"/>
</dbReference>
<dbReference type="PROSITE" id="PS00765">
    <property type="entry name" value="P_GLUCOSE_ISOMERASE_1"/>
    <property type="match status" value="1"/>
</dbReference>
<dbReference type="InterPro" id="IPR018189">
    <property type="entry name" value="Phosphoglucose_isomerase_CS"/>
</dbReference>
<evidence type="ECO:0000256" key="8">
    <source>
        <dbReference type="RuleBase" id="RU000612"/>
    </source>
</evidence>
<dbReference type="Gene3D" id="3.40.50.10490">
    <property type="entry name" value="Glucose-6-phosphate isomerase like protein, domain 1"/>
    <property type="match status" value="2"/>
</dbReference>
<dbReference type="InterPro" id="IPR035476">
    <property type="entry name" value="SIS_PGI_1"/>
</dbReference>
<organism evidence="9 10">
    <name type="scientific">Aureococcus anophagefferens</name>
    <name type="common">Harmful bloom alga</name>
    <dbReference type="NCBI Taxonomy" id="44056"/>
    <lineage>
        <taxon>Eukaryota</taxon>
        <taxon>Sar</taxon>
        <taxon>Stramenopiles</taxon>
        <taxon>Ochrophyta</taxon>
        <taxon>Pelagophyceae</taxon>
        <taxon>Pelagomonadales</taxon>
        <taxon>Pelagomonadaceae</taxon>
        <taxon>Aureococcus</taxon>
    </lineage>
</organism>
<dbReference type="Gene3D" id="1.10.1390.10">
    <property type="match status" value="1"/>
</dbReference>
<dbReference type="SUPFAM" id="SSF53697">
    <property type="entry name" value="SIS domain"/>
    <property type="match status" value="1"/>
</dbReference>
<comment type="caution">
    <text evidence="9">The sequence shown here is derived from an EMBL/GenBank/DDBJ whole genome shotgun (WGS) entry which is preliminary data.</text>
</comment>
<evidence type="ECO:0000256" key="5">
    <source>
        <dbReference type="ARBA" id="ARBA00023152"/>
    </source>
</evidence>
<dbReference type="PROSITE" id="PS51463">
    <property type="entry name" value="P_GLUCOSE_ISOMERASE_3"/>
    <property type="match status" value="1"/>
</dbReference>
<dbReference type="EMBL" id="JBBJCI010000354">
    <property type="protein sequence ID" value="KAK7233908.1"/>
    <property type="molecule type" value="Genomic_DNA"/>
</dbReference>
<proteinExistence type="inferred from homology"/>
<keyword evidence="6 8" id="KW-0413">Isomerase</keyword>
<dbReference type="EC" id="5.3.1.9" evidence="3 8"/>
<gene>
    <name evidence="9" type="primary">PGI</name>
    <name evidence="9" type="ORF">SO694_00103086</name>
</gene>
<name>A0ABR1FN28_AURAN</name>
<dbReference type="HAMAP" id="MF_00473">
    <property type="entry name" value="G6P_isomerase"/>
    <property type="match status" value="1"/>
</dbReference>
<comment type="catalytic activity">
    <reaction evidence="7 8">
        <text>alpha-D-glucose 6-phosphate = beta-D-fructose 6-phosphate</text>
        <dbReference type="Rhea" id="RHEA:11816"/>
        <dbReference type="ChEBI" id="CHEBI:57634"/>
        <dbReference type="ChEBI" id="CHEBI:58225"/>
        <dbReference type="EC" id="5.3.1.9"/>
    </reaction>
</comment>
<dbReference type="PRINTS" id="PR00662">
    <property type="entry name" value="G6PISOMERASE"/>
</dbReference>
<dbReference type="InterPro" id="IPR001672">
    <property type="entry name" value="G6P_Isomerase"/>
</dbReference>
<reference evidence="9 10" key="1">
    <citation type="submission" date="2024-03" db="EMBL/GenBank/DDBJ databases">
        <title>Aureococcus anophagefferens CCMP1851 and Kratosvirus quantuckense: Draft genome of a second virus-susceptible host strain in the model system.</title>
        <authorList>
            <person name="Chase E."/>
            <person name="Truchon A.R."/>
            <person name="Schepens W."/>
            <person name="Wilhelm S.W."/>
        </authorList>
    </citation>
    <scope>NUCLEOTIDE SEQUENCE [LARGE SCALE GENOMIC DNA]</scope>
    <source>
        <strain evidence="9 10">CCMP1851</strain>
    </source>
</reference>
<dbReference type="PANTHER" id="PTHR11469">
    <property type="entry name" value="GLUCOSE-6-PHOSPHATE ISOMERASE"/>
    <property type="match status" value="1"/>
</dbReference>
<evidence type="ECO:0000256" key="3">
    <source>
        <dbReference type="ARBA" id="ARBA00011952"/>
    </source>
</evidence>
<dbReference type="CDD" id="cd05016">
    <property type="entry name" value="SIS_PGI_2"/>
    <property type="match status" value="1"/>
</dbReference>
<dbReference type="CDD" id="cd05015">
    <property type="entry name" value="SIS_PGI_1"/>
    <property type="match status" value="1"/>
</dbReference>
<evidence type="ECO:0000256" key="4">
    <source>
        <dbReference type="ARBA" id="ARBA00022432"/>
    </source>
</evidence>
<evidence type="ECO:0000313" key="10">
    <source>
        <dbReference type="Proteomes" id="UP001363151"/>
    </source>
</evidence>
<accession>A0ABR1FN28</accession>
<protein>
    <recommendedName>
        <fullName evidence="3 8">Glucose-6-phosphate isomerase</fullName>
        <ecNumber evidence="3 8">5.3.1.9</ecNumber>
    </recommendedName>
</protein>
<dbReference type="InterPro" id="IPR046348">
    <property type="entry name" value="SIS_dom_sf"/>
</dbReference>
<keyword evidence="10" id="KW-1185">Reference proteome</keyword>
<dbReference type="GO" id="GO:0016853">
    <property type="term" value="F:isomerase activity"/>
    <property type="evidence" value="ECO:0007669"/>
    <property type="project" value="UniProtKB-KW"/>
</dbReference>
<evidence type="ECO:0000256" key="7">
    <source>
        <dbReference type="ARBA" id="ARBA00029321"/>
    </source>
</evidence>
<evidence type="ECO:0000256" key="6">
    <source>
        <dbReference type="ARBA" id="ARBA00023235"/>
    </source>
</evidence>
<dbReference type="Proteomes" id="UP001363151">
    <property type="component" value="Unassembled WGS sequence"/>
</dbReference>
<keyword evidence="4 8" id="KW-0312">Gluconeogenesis</keyword>
<evidence type="ECO:0000256" key="1">
    <source>
        <dbReference type="ARBA" id="ARBA00004926"/>
    </source>
</evidence>
<dbReference type="InterPro" id="IPR023096">
    <property type="entry name" value="G6P_Isomerase_C"/>
</dbReference>
<sequence length="576" mass="60607">MSLRLLLVAVAHARLAPIRQRAASLRGGADAAWDALRAHVAADIESTHLRDLLRDDARNAALTFACGDITLDCSRQRATVETLRLLAALGEARGVAAKRDAMLRGDLVNESEGRAALHTALRAPRGAAPVLVDGADVHAAIHDTLDRAYAFAGKVRAGGVGSTGKMLTNVVAIGIGGSCLGPECVYEALRSEPAAQAAAAGRSLRFISNVDPVDAARALEASDPETTLFVVVSKSFTTAETLLNAQVCRDWLVARLPGVNPAMAVAGHFCAVSSDVEKAADFGVEPDNVFGFGDYVGGRFSVHSPVGALPLALHFGPSIFRKFLEGARACDDHFAAAPLEENLPVLLGLFGAYNSAVLGFPCRAVLPYAQALSRFPAHVQQLDMESNGKSVASDGSALDGDAGEIIFGEPGTNGQHSFYQLMHQGRAVPAEFIGFCESQRPAHAKGRPLSCHDELMANFFAQPDALAMGDVDEAHPERACPGNRPSLSLLLPRLDAYHVGFLVALYEHRVAVQSFLFGNNAFDQWGVQLGKVLAGRVADALGDAAEAAALNSSTRGLVAAYRRHARASIEAVASGS</sequence>
<evidence type="ECO:0000256" key="2">
    <source>
        <dbReference type="ARBA" id="ARBA00006604"/>
    </source>
</evidence>
<comment type="pathway">
    <text evidence="1 8">Carbohydrate degradation; glycolysis; D-glyceraldehyde 3-phosphate and glycerone phosphate from D-glucose: step 2/4.</text>
</comment>
<dbReference type="InterPro" id="IPR035482">
    <property type="entry name" value="SIS_PGI_2"/>
</dbReference>
<dbReference type="PANTHER" id="PTHR11469:SF1">
    <property type="entry name" value="GLUCOSE-6-PHOSPHATE ISOMERASE"/>
    <property type="match status" value="1"/>
</dbReference>
<comment type="similarity">
    <text evidence="2 8">Belongs to the GPI family.</text>
</comment>
<dbReference type="PROSITE" id="PS00174">
    <property type="entry name" value="P_GLUCOSE_ISOMERASE_2"/>
    <property type="match status" value="1"/>
</dbReference>
<dbReference type="Pfam" id="PF00342">
    <property type="entry name" value="PGI"/>
    <property type="match status" value="1"/>
</dbReference>
<evidence type="ECO:0000313" key="9">
    <source>
        <dbReference type="EMBL" id="KAK7233908.1"/>
    </source>
</evidence>
<keyword evidence="5 8" id="KW-0324">Glycolysis</keyword>